<dbReference type="Gene3D" id="1.10.1670.40">
    <property type="match status" value="1"/>
</dbReference>
<dbReference type="SUPFAM" id="SSF48150">
    <property type="entry name" value="DNA-glycosylase"/>
    <property type="match status" value="1"/>
</dbReference>
<evidence type="ECO:0000313" key="3">
    <source>
        <dbReference type="EMBL" id="GHH48405.1"/>
    </source>
</evidence>
<dbReference type="PANTHER" id="PTHR43003">
    <property type="entry name" value="DNA-3-METHYLADENINE GLYCOSYLASE"/>
    <property type="match status" value="1"/>
</dbReference>
<keyword evidence="2" id="KW-0234">DNA repair</keyword>
<dbReference type="Gene3D" id="1.10.340.30">
    <property type="entry name" value="Hypothetical protein, domain 2"/>
    <property type="match status" value="1"/>
</dbReference>
<evidence type="ECO:0000313" key="4">
    <source>
        <dbReference type="Proteomes" id="UP000605568"/>
    </source>
</evidence>
<evidence type="ECO:0000256" key="1">
    <source>
        <dbReference type="ARBA" id="ARBA00022763"/>
    </source>
</evidence>
<organism evidence="3 4">
    <name type="scientific">Lentzea cavernae</name>
    <dbReference type="NCBI Taxonomy" id="2020703"/>
    <lineage>
        <taxon>Bacteria</taxon>
        <taxon>Bacillati</taxon>
        <taxon>Actinomycetota</taxon>
        <taxon>Actinomycetes</taxon>
        <taxon>Pseudonocardiales</taxon>
        <taxon>Pseudonocardiaceae</taxon>
        <taxon>Lentzea</taxon>
    </lineage>
</organism>
<comment type="caution">
    <text evidence="3">The sequence shown here is derived from an EMBL/GenBank/DDBJ whole genome shotgun (WGS) entry which is preliminary data.</text>
</comment>
<reference evidence="4" key="1">
    <citation type="journal article" date="2019" name="Int. J. Syst. Evol. Microbiol.">
        <title>The Global Catalogue of Microorganisms (GCM) 10K type strain sequencing project: providing services to taxonomists for standard genome sequencing and annotation.</title>
        <authorList>
            <consortium name="The Broad Institute Genomics Platform"/>
            <consortium name="The Broad Institute Genome Sequencing Center for Infectious Disease"/>
            <person name="Wu L."/>
            <person name="Ma J."/>
        </authorList>
    </citation>
    <scope>NUCLEOTIDE SEQUENCE [LARGE SCALE GENOMIC DNA]</scope>
    <source>
        <strain evidence="4">CGMCC 4.7367</strain>
    </source>
</reference>
<proteinExistence type="predicted"/>
<keyword evidence="1" id="KW-0227">DNA damage</keyword>
<dbReference type="InterPro" id="IPR011257">
    <property type="entry name" value="DNA_glycosylase"/>
</dbReference>
<dbReference type="PANTHER" id="PTHR43003:SF13">
    <property type="entry name" value="DNA-3-METHYLADENINE GLYCOSYLASE 2"/>
    <property type="match status" value="1"/>
</dbReference>
<protein>
    <submittedName>
        <fullName evidence="3">DNA-3-methyladenine glycosylase II</fullName>
    </submittedName>
</protein>
<dbReference type="InterPro" id="IPR051912">
    <property type="entry name" value="Alkylbase_DNA_Glycosylase/TA"/>
</dbReference>
<dbReference type="Proteomes" id="UP000605568">
    <property type="component" value="Unassembled WGS sequence"/>
</dbReference>
<name>A0ABQ3MKD0_9PSEU</name>
<dbReference type="EMBL" id="BNAR01000008">
    <property type="protein sequence ID" value="GHH48405.1"/>
    <property type="molecule type" value="Genomic_DNA"/>
</dbReference>
<evidence type="ECO:0000256" key="2">
    <source>
        <dbReference type="ARBA" id="ARBA00023204"/>
    </source>
</evidence>
<accession>A0ABQ3MKD0</accession>
<keyword evidence="4" id="KW-1185">Reference proteome</keyword>
<gene>
    <name evidence="3" type="primary">alkA</name>
    <name evidence="3" type="ORF">GCM10017774_54420</name>
</gene>
<sequence length="288" mass="30778">MLASVFDMADHRVEIAVQGPWSLATSRAFWEGFTPSALPAHSSEALRAVFLVEGEWRRAAVSVTQHGATAVLSLSGTGDLDLAAAQVCRFLSLDVDGRAWPDVGARDPVIAEAQASLPGLRPCGFYSPYEAAAWSVLAQRVRMSQAAALKASLLRDGVFPAPAELLALDLDLPGRKAEYLRAVAEAALEGLLDGVTLRAMKPAAAVLAVQQVKGLGPFAAELVVLRGANAPDAVPHNESRLTDEVAERYGRPLAEVSEAWRPYRTWASVHLRVLRERRLGGAMAAAVR</sequence>